<feature type="short sequence motif" description="GXGXXG" evidence="2">
    <location>
        <begin position="87"/>
        <end position="92"/>
    </location>
</feature>
<dbReference type="SUPFAM" id="SSF52151">
    <property type="entry name" value="FabD/lysophospholipase-like"/>
    <property type="match status" value="1"/>
</dbReference>
<organism evidence="4 5">
    <name type="scientific">Paralimibaculum aggregatum</name>
    <dbReference type="NCBI Taxonomy" id="3036245"/>
    <lineage>
        <taxon>Bacteria</taxon>
        <taxon>Pseudomonadati</taxon>
        <taxon>Pseudomonadota</taxon>
        <taxon>Alphaproteobacteria</taxon>
        <taxon>Rhodobacterales</taxon>
        <taxon>Paracoccaceae</taxon>
        <taxon>Paralimibaculum</taxon>
    </lineage>
</organism>
<keyword evidence="2" id="KW-0378">Hydrolase</keyword>
<feature type="active site" description="Proton acceptor" evidence="2">
    <location>
        <position position="265"/>
    </location>
</feature>
<dbReference type="Pfam" id="PF01734">
    <property type="entry name" value="Patatin"/>
    <property type="match status" value="1"/>
</dbReference>
<dbReference type="InterPro" id="IPR016035">
    <property type="entry name" value="Acyl_Trfase/lysoPLipase"/>
</dbReference>
<dbReference type="RefSeq" id="WP_285673175.1">
    <property type="nucleotide sequence ID" value="NZ_BSYI01000031.1"/>
</dbReference>
<keyword evidence="1 2" id="KW-0443">Lipid metabolism</keyword>
<feature type="domain" description="PNPLA" evidence="3">
    <location>
        <begin position="83"/>
        <end position="278"/>
    </location>
</feature>
<dbReference type="EMBL" id="BSYI01000031">
    <property type="protein sequence ID" value="GMG84197.1"/>
    <property type="molecule type" value="Genomic_DNA"/>
</dbReference>
<name>A0ABQ6LLX0_9RHOB</name>
<evidence type="ECO:0000259" key="3">
    <source>
        <dbReference type="PROSITE" id="PS51635"/>
    </source>
</evidence>
<comment type="caution">
    <text evidence="4">The sequence shown here is derived from an EMBL/GenBank/DDBJ whole genome shotgun (WGS) entry which is preliminary data.</text>
</comment>
<sequence>MLRLASILMVALVLAGCTGVRNLPAPPRELYRSAEIPGYPGARDWGDTPIADGRERLDEFIRQIRARRRAEGAMPNDNRLDTLILSGGGSDGPFGAGLLVGWTAAGTRPEFTVVTGISAGALIAPFAFLGPEYDDALRSFTVENSTDTLVTVTLLRGVLDGVGLVDNSKLRQKLRGLITNDMVRRLAEEHARGRRLLIGTTNLDAQAPVYWRVSRIAWLGRDRPGKTADLITKIMIASASIPGAFSPQFFTVEANGEQYSELHVDGGVTNQLFFLPRTTRIENLPGDISRFARRGTMYIIRNTKLTPSYDPLPLGLFHIASRSISTMIKFGGRSDIFALSDQARRTGFGMKVTAVPESFSLEERELFDPAYMQALFEIGYRLGRDENAWTVEILPGGKELDEPIRPDPIEAAVSSMVRAEDVAGSAAQ</sequence>
<feature type="short sequence motif" description="DGA/G" evidence="2">
    <location>
        <begin position="265"/>
        <end position="267"/>
    </location>
</feature>
<feature type="active site" description="Nucleophile" evidence="2">
    <location>
        <position position="118"/>
    </location>
</feature>
<dbReference type="PROSITE" id="PS51635">
    <property type="entry name" value="PNPLA"/>
    <property type="match status" value="1"/>
</dbReference>
<evidence type="ECO:0000256" key="2">
    <source>
        <dbReference type="PROSITE-ProRule" id="PRU01161"/>
    </source>
</evidence>
<dbReference type="Proteomes" id="UP001239909">
    <property type="component" value="Unassembled WGS sequence"/>
</dbReference>
<keyword evidence="5" id="KW-1185">Reference proteome</keyword>
<feature type="short sequence motif" description="GXSXG" evidence="2">
    <location>
        <begin position="116"/>
        <end position="120"/>
    </location>
</feature>
<evidence type="ECO:0000256" key="1">
    <source>
        <dbReference type="ARBA" id="ARBA00023098"/>
    </source>
</evidence>
<evidence type="ECO:0000313" key="4">
    <source>
        <dbReference type="EMBL" id="GMG84197.1"/>
    </source>
</evidence>
<evidence type="ECO:0000313" key="5">
    <source>
        <dbReference type="Proteomes" id="UP001239909"/>
    </source>
</evidence>
<accession>A0ABQ6LLX0</accession>
<gene>
    <name evidence="4" type="ORF">LNKW23_34110</name>
</gene>
<protein>
    <submittedName>
        <fullName evidence="4">Patatin-like phospholipase family protein</fullName>
    </submittedName>
</protein>
<dbReference type="Gene3D" id="3.40.1090.10">
    <property type="entry name" value="Cytosolic phospholipase A2 catalytic domain"/>
    <property type="match status" value="1"/>
</dbReference>
<proteinExistence type="predicted"/>
<dbReference type="InterPro" id="IPR002641">
    <property type="entry name" value="PNPLA_dom"/>
</dbReference>
<dbReference type="PROSITE" id="PS51257">
    <property type="entry name" value="PROKAR_LIPOPROTEIN"/>
    <property type="match status" value="1"/>
</dbReference>
<keyword evidence="2" id="KW-0442">Lipid degradation</keyword>
<reference evidence="4 5" key="1">
    <citation type="submission" date="2023-04" db="EMBL/GenBank/DDBJ databases">
        <title>Marinoamorphus aggregata gen. nov., sp. Nov., isolate from tissue of brittle star Ophioplocus japonicus.</title>
        <authorList>
            <person name="Kawano K."/>
            <person name="Sawayama S."/>
            <person name="Nakagawa S."/>
        </authorList>
    </citation>
    <scope>NUCLEOTIDE SEQUENCE [LARGE SCALE GENOMIC DNA]</scope>
    <source>
        <strain evidence="4 5">NKW23</strain>
    </source>
</reference>